<comment type="caution">
    <text evidence="2">The sequence shown here is derived from an EMBL/GenBank/DDBJ whole genome shotgun (WGS) entry which is preliminary data.</text>
</comment>
<evidence type="ECO:0000313" key="2">
    <source>
        <dbReference type="EMBL" id="KAJ8417837.1"/>
    </source>
</evidence>
<feature type="region of interest" description="Disordered" evidence="1">
    <location>
        <begin position="57"/>
        <end position="108"/>
    </location>
</feature>
<name>A0AAD7X2A2_9TELE</name>
<feature type="compositionally biased region" description="Polar residues" evidence="1">
    <location>
        <begin position="74"/>
        <end position="87"/>
    </location>
</feature>
<reference evidence="2" key="1">
    <citation type="journal article" date="2023" name="Science">
        <title>Genome structures resolve the early diversification of teleost fishes.</title>
        <authorList>
            <person name="Parey E."/>
            <person name="Louis A."/>
            <person name="Montfort J."/>
            <person name="Bouchez O."/>
            <person name="Roques C."/>
            <person name="Iampietro C."/>
            <person name="Lluch J."/>
            <person name="Castinel A."/>
            <person name="Donnadieu C."/>
            <person name="Desvignes T."/>
            <person name="Floi Bucao C."/>
            <person name="Jouanno E."/>
            <person name="Wen M."/>
            <person name="Mejri S."/>
            <person name="Dirks R."/>
            <person name="Jansen H."/>
            <person name="Henkel C."/>
            <person name="Chen W.J."/>
            <person name="Zahm M."/>
            <person name="Cabau C."/>
            <person name="Klopp C."/>
            <person name="Thompson A.W."/>
            <person name="Robinson-Rechavi M."/>
            <person name="Braasch I."/>
            <person name="Lecointre G."/>
            <person name="Bobe J."/>
            <person name="Postlethwait J.H."/>
            <person name="Berthelot C."/>
            <person name="Roest Crollius H."/>
            <person name="Guiguen Y."/>
        </authorList>
    </citation>
    <scope>NUCLEOTIDE SEQUENCE</scope>
    <source>
        <strain evidence="2">NC1722</strain>
    </source>
</reference>
<sequence length="141" mass="14862">MTVITRCASTAGHAVPIDLITTDLRTPPPPPEQSGTRGSWAFKTDLHSAFALNENTTNHSGSAISSLRGIGLGSQASGGPQPNNNTPGRRGGQRRREVSLGREAENRAGIVRGRVKRERVRSGPAVGVSSRNARWTLGSAV</sequence>
<dbReference type="Proteomes" id="UP001221898">
    <property type="component" value="Unassembled WGS sequence"/>
</dbReference>
<dbReference type="AlphaFoldDB" id="A0AAD7X2A2"/>
<feature type="compositionally biased region" description="Basic and acidic residues" evidence="1">
    <location>
        <begin position="94"/>
        <end position="106"/>
    </location>
</feature>
<gene>
    <name evidence="2" type="ORF">AAFF_G00226800</name>
</gene>
<evidence type="ECO:0000256" key="1">
    <source>
        <dbReference type="SAM" id="MobiDB-lite"/>
    </source>
</evidence>
<feature type="region of interest" description="Disordered" evidence="1">
    <location>
        <begin position="21"/>
        <end position="40"/>
    </location>
</feature>
<accession>A0AAD7X2A2</accession>
<dbReference type="EMBL" id="JAINUG010000003">
    <property type="protein sequence ID" value="KAJ8417837.1"/>
    <property type="molecule type" value="Genomic_DNA"/>
</dbReference>
<protein>
    <submittedName>
        <fullName evidence="2">Uncharacterized protein</fullName>
    </submittedName>
</protein>
<evidence type="ECO:0000313" key="3">
    <source>
        <dbReference type="Proteomes" id="UP001221898"/>
    </source>
</evidence>
<proteinExistence type="predicted"/>
<organism evidence="2 3">
    <name type="scientific">Aldrovandia affinis</name>
    <dbReference type="NCBI Taxonomy" id="143900"/>
    <lineage>
        <taxon>Eukaryota</taxon>
        <taxon>Metazoa</taxon>
        <taxon>Chordata</taxon>
        <taxon>Craniata</taxon>
        <taxon>Vertebrata</taxon>
        <taxon>Euteleostomi</taxon>
        <taxon>Actinopterygii</taxon>
        <taxon>Neopterygii</taxon>
        <taxon>Teleostei</taxon>
        <taxon>Notacanthiformes</taxon>
        <taxon>Halosauridae</taxon>
        <taxon>Aldrovandia</taxon>
    </lineage>
</organism>
<keyword evidence="3" id="KW-1185">Reference proteome</keyword>